<feature type="chain" id="PRO_5038871906" description="Subtilisin inhibitor-like" evidence="1">
    <location>
        <begin position="24"/>
        <end position="141"/>
    </location>
</feature>
<keyword evidence="3" id="KW-1185">Reference proteome</keyword>
<reference evidence="2 3" key="1">
    <citation type="submission" date="2016-10" db="EMBL/GenBank/DDBJ databases">
        <authorList>
            <person name="de Groot N.N."/>
        </authorList>
    </citation>
    <scope>NUCLEOTIDE SEQUENCE [LARGE SCALE GENOMIC DNA]</scope>
    <source>
        <strain evidence="2 3">DSM 20117</strain>
    </source>
</reference>
<proteinExistence type="predicted"/>
<gene>
    <name evidence="2" type="ORF">SAMN04489742_2203</name>
</gene>
<dbReference type="RefSeq" id="WP_139186773.1">
    <property type="nucleotide sequence ID" value="NZ_CP018863.1"/>
</dbReference>
<dbReference type="PROSITE" id="PS51257">
    <property type="entry name" value="PROKAR_LIPOPROTEIN"/>
    <property type="match status" value="1"/>
</dbReference>
<sequence length="141" mass="14521">MVPRRSCTRAPMVGAAVVLGVLALTGCTSLNPGTEEATTTAQEFHSALAAGDGTTACNLLAPSAVEELEDGAPGACADELLQLVIPDASEVTESKAYGTNAQVLMGQDTVFLTRSGDTWKVTAAGCTRQGERPYDCEVEGN</sequence>
<organism evidence="2 3">
    <name type="scientific">Crystallibacter crystallopoietes</name>
    <dbReference type="NCBI Taxonomy" id="37928"/>
    <lineage>
        <taxon>Bacteria</taxon>
        <taxon>Bacillati</taxon>
        <taxon>Actinomycetota</taxon>
        <taxon>Actinomycetes</taxon>
        <taxon>Micrococcales</taxon>
        <taxon>Micrococcaceae</taxon>
        <taxon>Crystallibacter</taxon>
    </lineage>
</organism>
<dbReference type="AlphaFoldDB" id="A0A1H1D0X0"/>
<dbReference type="OrthoDB" id="5193742at2"/>
<evidence type="ECO:0000313" key="3">
    <source>
        <dbReference type="Proteomes" id="UP000181917"/>
    </source>
</evidence>
<dbReference type="EMBL" id="FNKH01000002">
    <property type="protein sequence ID" value="SDQ70123.1"/>
    <property type="molecule type" value="Genomic_DNA"/>
</dbReference>
<name>A0A1H1D0X0_9MICC</name>
<feature type="signal peptide" evidence="1">
    <location>
        <begin position="1"/>
        <end position="23"/>
    </location>
</feature>
<protein>
    <recommendedName>
        <fullName evidence="4">Subtilisin inhibitor-like</fullName>
    </recommendedName>
</protein>
<accession>A0A1H1D0X0</accession>
<evidence type="ECO:0008006" key="4">
    <source>
        <dbReference type="Google" id="ProtNLM"/>
    </source>
</evidence>
<dbReference type="Proteomes" id="UP000181917">
    <property type="component" value="Unassembled WGS sequence"/>
</dbReference>
<evidence type="ECO:0000256" key="1">
    <source>
        <dbReference type="SAM" id="SignalP"/>
    </source>
</evidence>
<keyword evidence="1" id="KW-0732">Signal</keyword>
<evidence type="ECO:0000313" key="2">
    <source>
        <dbReference type="EMBL" id="SDQ70123.1"/>
    </source>
</evidence>
<dbReference type="STRING" id="37928.SAMN04489742_2203"/>